<dbReference type="OrthoDB" id="47007at2759"/>
<keyword evidence="3" id="KW-1185">Reference proteome</keyword>
<organism evidence="2 3">
    <name type="scientific">Stachybotrys elegans</name>
    <dbReference type="NCBI Taxonomy" id="80388"/>
    <lineage>
        <taxon>Eukaryota</taxon>
        <taxon>Fungi</taxon>
        <taxon>Dikarya</taxon>
        <taxon>Ascomycota</taxon>
        <taxon>Pezizomycotina</taxon>
        <taxon>Sordariomycetes</taxon>
        <taxon>Hypocreomycetidae</taxon>
        <taxon>Hypocreales</taxon>
        <taxon>Stachybotryaceae</taxon>
        <taxon>Stachybotrys</taxon>
    </lineage>
</organism>
<dbReference type="Proteomes" id="UP000813444">
    <property type="component" value="Unassembled WGS sequence"/>
</dbReference>
<comment type="caution">
    <text evidence="2">The sequence shown here is derived from an EMBL/GenBank/DDBJ whole genome shotgun (WGS) entry which is preliminary data.</text>
</comment>
<dbReference type="AlphaFoldDB" id="A0A8K0STZ7"/>
<sequence>MPVPWATAAQSEKPTPISGYTGSEMAFATLRKWIDTCDRKHACRPQSSSLLPARVLCIRDTGRIFLHCTKPGETGSYACLSHCWGAYQPLRTTTANIASHQSAIHEDALPPVFLQAISVAARLHIPYLWIDSLCIIQDSESDWQMQSALMVDIYANSIITISAALATCDLDALFVRSPQYNQFIPLEAGASLGISARATLKHGTGTSLPLLSRAWVLQERLLSPRVVHFTWEELIWECMEQTTCECGCIRSLWSPNFVPFDKNLLFDKILRHDSKMESKERWYRLVEEYSRLQLTLDRDRLPAISGAARRLSEFTGYTYLAGLWKETLISDLLWERKSRFAIRQLDLIPSWSWAKLGCEVEFDRSMSMQELATVITASCDSSGHDAFGEVTGGRIQLSTVVQPPSAVIAGAKTNDENASFQIASDNYSDKDTGSLCARMAIRRQVYATESDDEDISSGI</sequence>
<name>A0A8K0STZ7_9HYPO</name>
<evidence type="ECO:0000259" key="1">
    <source>
        <dbReference type="Pfam" id="PF06985"/>
    </source>
</evidence>
<dbReference type="EMBL" id="JAGPNK010000003">
    <property type="protein sequence ID" value="KAH7324774.1"/>
    <property type="molecule type" value="Genomic_DNA"/>
</dbReference>
<protein>
    <submittedName>
        <fullName evidence="2">Heterokaryon incompatibility protein-domain-containing protein</fullName>
    </submittedName>
</protein>
<dbReference type="Pfam" id="PF06985">
    <property type="entry name" value="HET"/>
    <property type="match status" value="1"/>
</dbReference>
<evidence type="ECO:0000313" key="3">
    <source>
        <dbReference type="Proteomes" id="UP000813444"/>
    </source>
</evidence>
<dbReference type="PANTHER" id="PTHR33112:SF9">
    <property type="entry name" value="HETEROKARYON INCOMPATIBILITY DOMAIN-CONTAINING PROTEIN"/>
    <property type="match status" value="1"/>
</dbReference>
<gene>
    <name evidence="2" type="ORF">B0I35DRAFT_169913</name>
</gene>
<feature type="domain" description="Heterokaryon incompatibility" evidence="1">
    <location>
        <begin position="77"/>
        <end position="219"/>
    </location>
</feature>
<dbReference type="InterPro" id="IPR010730">
    <property type="entry name" value="HET"/>
</dbReference>
<reference evidence="2" key="1">
    <citation type="journal article" date="2021" name="Nat. Commun.">
        <title>Genetic determinants of endophytism in the Arabidopsis root mycobiome.</title>
        <authorList>
            <person name="Mesny F."/>
            <person name="Miyauchi S."/>
            <person name="Thiergart T."/>
            <person name="Pickel B."/>
            <person name="Atanasova L."/>
            <person name="Karlsson M."/>
            <person name="Huettel B."/>
            <person name="Barry K.W."/>
            <person name="Haridas S."/>
            <person name="Chen C."/>
            <person name="Bauer D."/>
            <person name="Andreopoulos W."/>
            <person name="Pangilinan J."/>
            <person name="LaButti K."/>
            <person name="Riley R."/>
            <person name="Lipzen A."/>
            <person name="Clum A."/>
            <person name="Drula E."/>
            <person name="Henrissat B."/>
            <person name="Kohler A."/>
            <person name="Grigoriev I.V."/>
            <person name="Martin F.M."/>
            <person name="Hacquard S."/>
        </authorList>
    </citation>
    <scope>NUCLEOTIDE SEQUENCE</scope>
    <source>
        <strain evidence="2">MPI-CAGE-CH-0235</strain>
    </source>
</reference>
<evidence type="ECO:0000313" key="2">
    <source>
        <dbReference type="EMBL" id="KAH7324774.1"/>
    </source>
</evidence>
<dbReference type="PANTHER" id="PTHR33112">
    <property type="entry name" value="DOMAIN PROTEIN, PUTATIVE-RELATED"/>
    <property type="match status" value="1"/>
</dbReference>
<proteinExistence type="predicted"/>
<accession>A0A8K0STZ7</accession>